<dbReference type="PANTHER" id="PTHR11403">
    <property type="entry name" value="CYTOCHROME C OXIDASE SUBUNIT III"/>
    <property type="match status" value="1"/>
</dbReference>
<comment type="subcellular location">
    <subcellularLocation>
        <location evidence="1 7">Cell membrane</location>
        <topology evidence="1 7">Multi-pass membrane protein</topology>
    </subcellularLocation>
</comment>
<evidence type="ECO:0000256" key="7">
    <source>
        <dbReference type="RuleBase" id="RU003376"/>
    </source>
</evidence>
<comment type="similarity">
    <text evidence="2 7">Belongs to the cytochrome c oxidase subunit 3 family.</text>
</comment>
<feature type="transmembrane region" description="Helical" evidence="8">
    <location>
        <begin position="160"/>
        <end position="177"/>
    </location>
</feature>
<dbReference type="GO" id="GO:0005886">
    <property type="term" value="C:plasma membrane"/>
    <property type="evidence" value="ECO:0007669"/>
    <property type="project" value="UniProtKB-SubCell"/>
</dbReference>
<evidence type="ECO:0000256" key="8">
    <source>
        <dbReference type="SAM" id="Phobius"/>
    </source>
</evidence>
<feature type="transmembrane region" description="Helical" evidence="8">
    <location>
        <begin position="99"/>
        <end position="120"/>
    </location>
</feature>
<evidence type="ECO:0000313" key="10">
    <source>
        <dbReference type="EMBL" id="MBJ7604439.1"/>
    </source>
</evidence>
<keyword evidence="5 8" id="KW-1133">Transmembrane helix</keyword>
<dbReference type="InterPro" id="IPR013833">
    <property type="entry name" value="Cyt_c_oxidase_su3_a-hlx"/>
</dbReference>
<dbReference type="CDD" id="cd00386">
    <property type="entry name" value="Heme_Cu_Oxidase_III_like"/>
    <property type="match status" value="1"/>
</dbReference>
<dbReference type="InterPro" id="IPR000298">
    <property type="entry name" value="Cyt_c_oxidase-like_su3"/>
</dbReference>
<dbReference type="PANTHER" id="PTHR11403:SF2">
    <property type="entry name" value="CYTOCHROME BO(3) UBIQUINOL OXIDASE SUBUNIT 3"/>
    <property type="match status" value="1"/>
</dbReference>
<dbReference type="Gene3D" id="1.20.120.80">
    <property type="entry name" value="Cytochrome c oxidase, subunit III, four-helix bundle"/>
    <property type="match status" value="1"/>
</dbReference>
<comment type="caution">
    <text evidence="10">The sequence shown here is derived from an EMBL/GenBank/DDBJ whole genome shotgun (WGS) entry which is preliminary data.</text>
</comment>
<dbReference type="EMBL" id="JAEKNQ010000058">
    <property type="protein sequence ID" value="MBJ7604439.1"/>
    <property type="molecule type" value="Genomic_DNA"/>
</dbReference>
<organism evidence="10 11">
    <name type="scientific">Candidatus Dormiibacter inghamiae</name>
    <dbReference type="NCBI Taxonomy" id="3127013"/>
    <lineage>
        <taxon>Bacteria</taxon>
        <taxon>Bacillati</taxon>
        <taxon>Candidatus Dormiibacterota</taxon>
        <taxon>Candidatus Dormibacteria</taxon>
        <taxon>Candidatus Dormibacterales</taxon>
        <taxon>Candidatus Dormibacteraceae</taxon>
        <taxon>Candidatus Dormiibacter</taxon>
    </lineage>
</organism>
<evidence type="ECO:0000259" key="9">
    <source>
        <dbReference type="PROSITE" id="PS50253"/>
    </source>
</evidence>
<feature type="transmembrane region" description="Helical" evidence="8">
    <location>
        <begin position="26"/>
        <end position="48"/>
    </location>
</feature>
<feature type="transmembrane region" description="Helical" evidence="8">
    <location>
        <begin position="197"/>
        <end position="220"/>
    </location>
</feature>
<proteinExistence type="inferred from homology"/>
<evidence type="ECO:0000256" key="4">
    <source>
        <dbReference type="ARBA" id="ARBA00022692"/>
    </source>
</evidence>
<accession>A0A934KF69</accession>
<feature type="transmembrane region" description="Helical" evidence="8">
    <location>
        <begin position="126"/>
        <end position="148"/>
    </location>
</feature>
<protein>
    <submittedName>
        <fullName evidence="10">Heme-copper oxidase subunit III</fullName>
    </submittedName>
</protein>
<evidence type="ECO:0000256" key="6">
    <source>
        <dbReference type="ARBA" id="ARBA00023136"/>
    </source>
</evidence>
<feature type="transmembrane region" description="Helical" evidence="8">
    <location>
        <begin position="241"/>
        <end position="261"/>
    </location>
</feature>
<dbReference type="InterPro" id="IPR035973">
    <property type="entry name" value="Cyt_c_oxidase_su3-like_sf"/>
</dbReference>
<keyword evidence="4 7" id="KW-0812">Transmembrane</keyword>
<dbReference type="Pfam" id="PF00510">
    <property type="entry name" value="COX3"/>
    <property type="match status" value="2"/>
</dbReference>
<dbReference type="SUPFAM" id="SSF81452">
    <property type="entry name" value="Cytochrome c oxidase subunit III-like"/>
    <property type="match status" value="2"/>
</dbReference>
<dbReference type="AlphaFoldDB" id="A0A934KF69"/>
<keyword evidence="3" id="KW-1003">Cell membrane</keyword>
<dbReference type="Proteomes" id="UP000620075">
    <property type="component" value="Unassembled WGS sequence"/>
</dbReference>
<dbReference type="InterPro" id="IPR024791">
    <property type="entry name" value="Cyt_c/ubiquinol_Oxase_su3"/>
</dbReference>
<sequence>MAVAQAPRAHFEPAPKEPSFHVGVMGMYIFLASEVMFFGSLFAVYAYLFASHGQWPPPGTKAVEYWPLPTINTAVLLSSGITCHFGLEALRHGSRLGKGALVAAGALAFFGGADLLFAAISAVSGLWFEVGLALFGAIIQGACIAVAFSVGPFGAPRMTFYGLWIGTILLGVAFEAGQAFEFATAHIKLTTNQFASAFFTMTGFHGGHVAGGLILLTLVLGRALKGQFDTQHHVGPAAITLYWHFVDLVWIFLYGILYFAIGVSASAH</sequence>
<evidence type="ECO:0000256" key="5">
    <source>
        <dbReference type="ARBA" id="ARBA00022989"/>
    </source>
</evidence>
<evidence type="ECO:0000256" key="1">
    <source>
        <dbReference type="ARBA" id="ARBA00004651"/>
    </source>
</evidence>
<evidence type="ECO:0000256" key="3">
    <source>
        <dbReference type="ARBA" id="ARBA00022475"/>
    </source>
</evidence>
<feature type="transmembrane region" description="Helical" evidence="8">
    <location>
        <begin position="68"/>
        <end position="87"/>
    </location>
</feature>
<gene>
    <name evidence="10" type="ORF">JF888_14840</name>
</gene>
<evidence type="ECO:0000313" key="11">
    <source>
        <dbReference type="Proteomes" id="UP000620075"/>
    </source>
</evidence>
<feature type="domain" description="Heme-copper oxidase subunit III family profile" evidence="9">
    <location>
        <begin position="25"/>
        <end position="262"/>
    </location>
</feature>
<keyword evidence="6 8" id="KW-0472">Membrane</keyword>
<dbReference type="RefSeq" id="WP_338182094.1">
    <property type="nucleotide sequence ID" value="NZ_JAEKNQ010000058.1"/>
</dbReference>
<evidence type="ECO:0000256" key="2">
    <source>
        <dbReference type="ARBA" id="ARBA00010581"/>
    </source>
</evidence>
<name>A0A934KF69_9BACT</name>
<reference evidence="10 11" key="1">
    <citation type="submission" date="2020-10" db="EMBL/GenBank/DDBJ databases">
        <title>Ca. Dormibacterota MAGs.</title>
        <authorList>
            <person name="Montgomery K."/>
        </authorList>
    </citation>
    <scope>NUCLEOTIDE SEQUENCE [LARGE SCALE GENOMIC DNA]</scope>
    <source>
        <strain evidence="10">SC8811_S16_3</strain>
    </source>
</reference>
<dbReference type="PROSITE" id="PS50253">
    <property type="entry name" value="COX3"/>
    <property type="match status" value="1"/>
</dbReference>